<proteinExistence type="predicted"/>
<feature type="transmembrane region" description="Helical" evidence="1">
    <location>
        <begin position="31"/>
        <end position="48"/>
    </location>
</feature>
<dbReference type="AlphaFoldDB" id="A0A5C5UAC2"/>
<keyword evidence="1" id="KW-0812">Transmembrane</keyword>
<keyword evidence="3" id="KW-1185">Reference proteome</keyword>
<sequence length="148" mass="15733">MNTHIPTPEQASEQLEQAAVLGRRAAGISPAWLHFIAICAGGSAYPVIAHLSVVNGGTQGPALTIMFTWLALGVATIPLTARLTPIRRGFGKRWGIMIGLWTVLWAVTIFGNNLFSMGLNVNIALSIAFAVLALLGPTYEIVALKKTP</sequence>
<dbReference type="OrthoDB" id="4950658at2"/>
<evidence type="ECO:0000313" key="2">
    <source>
        <dbReference type="EMBL" id="TWT22926.1"/>
    </source>
</evidence>
<gene>
    <name evidence="2" type="ORF">FRX94_10155</name>
</gene>
<name>A0A5C5UAC2_9CORY</name>
<dbReference type="EMBL" id="VOHM01000024">
    <property type="protein sequence ID" value="TWT22926.1"/>
    <property type="molecule type" value="Genomic_DNA"/>
</dbReference>
<feature type="transmembrane region" description="Helical" evidence="1">
    <location>
        <begin position="123"/>
        <end position="144"/>
    </location>
</feature>
<reference evidence="2 3" key="1">
    <citation type="submission" date="2019-08" db="EMBL/GenBank/DDBJ databases">
        <authorList>
            <person name="Lei W."/>
        </authorList>
    </citation>
    <scope>NUCLEOTIDE SEQUENCE [LARGE SCALE GENOMIC DNA]</scope>
    <source>
        <strain evidence="2 3">CCUG 58627</strain>
    </source>
</reference>
<evidence type="ECO:0000313" key="3">
    <source>
        <dbReference type="Proteomes" id="UP000320791"/>
    </source>
</evidence>
<evidence type="ECO:0000256" key="1">
    <source>
        <dbReference type="SAM" id="Phobius"/>
    </source>
</evidence>
<keyword evidence="1" id="KW-0472">Membrane</keyword>
<feature type="transmembrane region" description="Helical" evidence="1">
    <location>
        <begin position="93"/>
        <end position="111"/>
    </location>
</feature>
<dbReference type="RefSeq" id="WP_146325209.1">
    <property type="nucleotide sequence ID" value="NZ_BAABLR010000016.1"/>
</dbReference>
<protein>
    <submittedName>
        <fullName evidence="2">Uncharacterized protein</fullName>
    </submittedName>
</protein>
<keyword evidence="1" id="KW-1133">Transmembrane helix</keyword>
<accession>A0A5C5UAC2</accession>
<feature type="transmembrane region" description="Helical" evidence="1">
    <location>
        <begin position="60"/>
        <end position="81"/>
    </location>
</feature>
<organism evidence="2 3">
    <name type="scientific">Corynebacterium canis</name>
    <dbReference type="NCBI Taxonomy" id="679663"/>
    <lineage>
        <taxon>Bacteria</taxon>
        <taxon>Bacillati</taxon>
        <taxon>Actinomycetota</taxon>
        <taxon>Actinomycetes</taxon>
        <taxon>Mycobacteriales</taxon>
        <taxon>Corynebacteriaceae</taxon>
        <taxon>Corynebacterium</taxon>
    </lineage>
</organism>
<comment type="caution">
    <text evidence="2">The sequence shown here is derived from an EMBL/GenBank/DDBJ whole genome shotgun (WGS) entry which is preliminary data.</text>
</comment>
<dbReference type="Proteomes" id="UP000320791">
    <property type="component" value="Unassembled WGS sequence"/>
</dbReference>